<proteinExistence type="predicted"/>
<evidence type="ECO:0000259" key="3">
    <source>
        <dbReference type="PROSITE" id="PS50011"/>
    </source>
</evidence>
<name>A0A4P9Y6W1_9FUNG</name>
<dbReference type="GO" id="GO:0005524">
    <property type="term" value="F:ATP binding"/>
    <property type="evidence" value="ECO:0007669"/>
    <property type="project" value="UniProtKB-KW"/>
</dbReference>
<dbReference type="InterPro" id="IPR008271">
    <property type="entry name" value="Ser/Thr_kinase_AS"/>
</dbReference>
<evidence type="ECO:0000256" key="1">
    <source>
        <dbReference type="ARBA" id="ARBA00022741"/>
    </source>
</evidence>
<sequence length="633" mass="72907">FYRHKALFDAEVNNLRRIKKANGGEHRAIVSFKNYMTAEDETRTGGWDTVVYEPGESTLFEYSRQRRPLPSDEVQEIIKDVASGLVVIKKAGLIHDHAHGTRVWKITGFEMAREPEGKFRKLETRTMPPELAIIAARGGERGGSYPVDVYSLGRMIYWLVDNGSLWRSIDLGSDTQLSWLMDATKEFPVSSKIQPKDLRLLITDMIKKRADDRPTIEEVTERAGRGKWKGVSASKVKRAKSPIPRPSPSICRMNDDEFDAIVNESAPDLMVDDYQMDQECFRGGMSLIRPATHILTNTNVVLKFYRDKRAFSREQEALKEIKHVNIISLLDYFEPEELDPPNPQPIMVLERGQVTLRQYYEENTSRDIIKAKGIFKTMLSAIKVVHEAQFVHCDIKPENFMLFGSSATREGTWKLIDFDSACKIGEEVLRGTVAFCAPEVIGASVRGEKVDATPSMDVFSLGQLLYWMTHVEPIWGNCITEEQMTSRLLDTEALILSVQHAQNRPTTNYVRRLLSKDPSFRPTLREMTCTLILYEEESFKDPIHHKEMLQWRKRVPFMWAYFHKETETRSDMHGDDDDNDDNGNDEALLWAGSINCITPDLKNKEQFPTFVMSWRLLGLFFIWHRVTRWEFCS</sequence>
<dbReference type="PROSITE" id="PS50011">
    <property type="entry name" value="PROTEIN_KINASE_DOM"/>
    <property type="match status" value="2"/>
</dbReference>
<feature type="domain" description="Protein kinase" evidence="3">
    <location>
        <begin position="274"/>
        <end position="533"/>
    </location>
</feature>
<dbReference type="EMBL" id="KZ987787">
    <property type="protein sequence ID" value="RKP14817.1"/>
    <property type="molecule type" value="Genomic_DNA"/>
</dbReference>
<reference evidence="5" key="1">
    <citation type="journal article" date="2018" name="Nat. Microbiol.">
        <title>Leveraging single-cell genomics to expand the fungal tree of life.</title>
        <authorList>
            <person name="Ahrendt S.R."/>
            <person name="Quandt C.A."/>
            <person name="Ciobanu D."/>
            <person name="Clum A."/>
            <person name="Salamov A."/>
            <person name="Andreopoulos B."/>
            <person name="Cheng J.F."/>
            <person name="Woyke T."/>
            <person name="Pelin A."/>
            <person name="Henrissat B."/>
            <person name="Reynolds N.K."/>
            <person name="Benny G.L."/>
            <person name="Smith M.E."/>
            <person name="James T.Y."/>
            <person name="Grigoriev I.V."/>
        </authorList>
    </citation>
    <scope>NUCLEOTIDE SEQUENCE [LARGE SCALE GENOMIC DNA]</scope>
</reference>
<dbReference type="PROSITE" id="PS00108">
    <property type="entry name" value="PROTEIN_KINASE_ST"/>
    <property type="match status" value="1"/>
</dbReference>
<protein>
    <submittedName>
        <fullName evidence="4">Kinase-like domain-containing protein</fullName>
    </submittedName>
</protein>
<accession>A0A4P9Y6W1</accession>
<dbReference type="GO" id="GO:0005737">
    <property type="term" value="C:cytoplasm"/>
    <property type="evidence" value="ECO:0007669"/>
    <property type="project" value="TreeGrafter"/>
</dbReference>
<dbReference type="SUPFAM" id="SSF56112">
    <property type="entry name" value="Protein kinase-like (PK-like)"/>
    <property type="match status" value="2"/>
</dbReference>
<dbReference type="Pfam" id="PF00069">
    <property type="entry name" value="Pkinase"/>
    <property type="match status" value="2"/>
</dbReference>
<keyword evidence="1" id="KW-0547">Nucleotide-binding</keyword>
<dbReference type="CDD" id="cd14014">
    <property type="entry name" value="STKc_PknB_like"/>
    <property type="match status" value="1"/>
</dbReference>
<dbReference type="Gene3D" id="1.10.510.10">
    <property type="entry name" value="Transferase(Phosphotransferase) domain 1"/>
    <property type="match status" value="2"/>
</dbReference>
<keyword evidence="4" id="KW-0808">Transferase</keyword>
<organism evidence="4 5">
    <name type="scientific">Piptocephalis cylindrospora</name>
    <dbReference type="NCBI Taxonomy" id="1907219"/>
    <lineage>
        <taxon>Eukaryota</taxon>
        <taxon>Fungi</taxon>
        <taxon>Fungi incertae sedis</taxon>
        <taxon>Zoopagomycota</taxon>
        <taxon>Zoopagomycotina</taxon>
        <taxon>Zoopagomycetes</taxon>
        <taxon>Zoopagales</taxon>
        <taxon>Piptocephalidaceae</taxon>
        <taxon>Piptocephalis</taxon>
    </lineage>
</organism>
<dbReference type="PANTHER" id="PTHR24346">
    <property type="entry name" value="MAP/MICROTUBULE AFFINITY-REGULATING KINASE"/>
    <property type="match status" value="1"/>
</dbReference>
<dbReference type="PANTHER" id="PTHR24346:SF30">
    <property type="entry name" value="MATERNAL EMBRYONIC LEUCINE ZIPPER KINASE"/>
    <property type="match status" value="1"/>
</dbReference>
<dbReference type="GO" id="GO:0035556">
    <property type="term" value="P:intracellular signal transduction"/>
    <property type="evidence" value="ECO:0007669"/>
    <property type="project" value="TreeGrafter"/>
</dbReference>
<dbReference type="AlphaFoldDB" id="A0A4P9Y6W1"/>
<feature type="non-terminal residue" evidence="4">
    <location>
        <position position="1"/>
    </location>
</feature>
<feature type="domain" description="Protein kinase" evidence="3">
    <location>
        <begin position="1"/>
        <end position="229"/>
    </location>
</feature>
<dbReference type="OrthoDB" id="45365at2759"/>
<dbReference type="Proteomes" id="UP000267251">
    <property type="component" value="Unassembled WGS sequence"/>
</dbReference>
<evidence type="ECO:0000313" key="5">
    <source>
        <dbReference type="Proteomes" id="UP000267251"/>
    </source>
</evidence>
<evidence type="ECO:0000313" key="4">
    <source>
        <dbReference type="EMBL" id="RKP14817.1"/>
    </source>
</evidence>
<dbReference type="InterPro" id="IPR000719">
    <property type="entry name" value="Prot_kinase_dom"/>
</dbReference>
<gene>
    <name evidence="4" type="ORF">BJ684DRAFT_14877</name>
</gene>
<evidence type="ECO:0000256" key="2">
    <source>
        <dbReference type="ARBA" id="ARBA00022840"/>
    </source>
</evidence>
<keyword evidence="4" id="KW-0418">Kinase</keyword>
<dbReference type="SMART" id="SM00220">
    <property type="entry name" value="S_TKc"/>
    <property type="match status" value="1"/>
</dbReference>
<keyword evidence="5" id="KW-1185">Reference proteome</keyword>
<dbReference type="InterPro" id="IPR011009">
    <property type="entry name" value="Kinase-like_dom_sf"/>
</dbReference>
<dbReference type="GO" id="GO:0004674">
    <property type="term" value="F:protein serine/threonine kinase activity"/>
    <property type="evidence" value="ECO:0007669"/>
    <property type="project" value="TreeGrafter"/>
</dbReference>
<keyword evidence="2" id="KW-0067">ATP-binding</keyword>